<organism evidence="2 3">
    <name type="scientific">Tegillarca granosa</name>
    <name type="common">Malaysian cockle</name>
    <name type="synonym">Anadara granosa</name>
    <dbReference type="NCBI Taxonomy" id="220873"/>
    <lineage>
        <taxon>Eukaryota</taxon>
        <taxon>Metazoa</taxon>
        <taxon>Spiralia</taxon>
        <taxon>Lophotrochozoa</taxon>
        <taxon>Mollusca</taxon>
        <taxon>Bivalvia</taxon>
        <taxon>Autobranchia</taxon>
        <taxon>Pteriomorphia</taxon>
        <taxon>Arcoida</taxon>
        <taxon>Arcoidea</taxon>
        <taxon>Arcidae</taxon>
        <taxon>Tegillarca</taxon>
    </lineage>
</organism>
<name>A0ABQ9FUM2_TEGGR</name>
<protein>
    <submittedName>
        <fullName evidence="2">Uncharacterized protein</fullName>
    </submittedName>
</protein>
<feature type="compositionally biased region" description="Polar residues" evidence="1">
    <location>
        <begin position="93"/>
        <end position="107"/>
    </location>
</feature>
<evidence type="ECO:0000313" key="3">
    <source>
        <dbReference type="Proteomes" id="UP001217089"/>
    </source>
</evidence>
<proteinExistence type="predicted"/>
<feature type="region of interest" description="Disordered" evidence="1">
    <location>
        <begin position="1"/>
        <end position="119"/>
    </location>
</feature>
<dbReference type="EMBL" id="JARBDR010000214">
    <property type="protein sequence ID" value="KAJ8319393.1"/>
    <property type="molecule type" value="Genomic_DNA"/>
</dbReference>
<reference evidence="2 3" key="1">
    <citation type="submission" date="2022-12" db="EMBL/GenBank/DDBJ databases">
        <title>Chromosome-level genome of Tegillarca granosa.</title>
        <authorList>
            <person name="Kim J."/>
        </authorList>
    </citation>
    <scope>NUCLEOTIDE SEQUENCE [LARGE SCALE GENOMIC DNA]</scope>
    <source>
        <strain evidence="2">Teg-2019</strain>
        <tissue evidence="2">Adductor muscle</tissue>
    </source>
</reference>
<gene>
    <name evidence="2" type="ORF">KUTeg_004484</name>
</gene>
<keyword evidence="3" id="KW-1185">Reference proteome</keyword>
<evidence type="ECO:0000313" key="2">
    <source>
        <dbReference type="EMBL" id="KAJ8319393.1"/>
    </source>
</evidence>
<feature type="region of interest" description="Disordered" evidence="1">
    <location>
        <begin position="269"/>
        <end position="301"/>
    </location>
</feature>
<feature type="compositionally biased region" description="Basic residues" evidence="1">
    <location>
        <begin position="16"/>
        <end position="27"/>
    </location>
</feature>
<feature type="compositionally biased region" description="Basic and acidic residues" evidence="1">
    <location>
        <begin position="42"/>
        <end position="79"/>
    </location>
</feature>
<sequence length="403" mass="44488">MGACYSKQGHNATLSPKHRSLQHKNHKNGGVPIKIEYTPVRPQEDDRISILHKEDANSSPEKQDLVAADKVESDSEEKGGVAPSDSGIESLAANDNVTGHLDNISSHSPERECSPSSHQCDLNKDQTGETYCTCGPRGACKQQWNLNHGECKTHINSSQFQPKRNSEIIILKPSLKRKGQKSERNLRLSWKSTDSLDWTGTFVTCMDRTRSEVSDIFCDDISICAPLAQFDSIDFLGSTGVLSNKSRDSLIDYKSDTFQFQFDFSGLDPKVDNSGDTPQPPPTSTTTVAGSKQPRHNSAGSISLENVSVEVPISAKRLSQEIRRFDSEASLDLSSSVSSMHEVRTMQLNGKEVVVIELETYCQIMDEIDFLKMKLSQLTDLIQEQDLSPTDSCKTRSPSVTSS</sequence>
<comment type="caution">
    <text evidence="2">The sequence shown here is derived from an EMBL/GenBank/DDBJ whole genome shotgun (WGS) entry which is preliminary data.</text>
</comment>
<evidence type="ECO:0000256" key="1">
    <source>
        <dbReference type="SAM" id="MobiDB-lite"/>
    </source>
</evidence>
<dbReference type="Proteomes" id="UP001217089">
    <property type="component" value="Unassembled WGS sequence"/>
</dbReference>
<accession>A0ABQ9FUM2</accession>